<dbReference type="InterPro" id="IPR023883">
    <property type="entry name" value="CHP03980_redox-disulphide"/>
</dbReference>
<accession>A0A942E208</accession>
<protein>
    <submittedName>
        <fullName evidence="2">DUF1858 domain-containing protein</fullName>
    </submittedName>
</protein>
<dbReference type="Proteomes" id="UP000680348">
    <property type="component" value="Unassembled WGS sequence"/>
</dbReference>
<dbReference type="EMBL" id="JAGWCR010000023">
    <property type="protein sequence ID" value="MBS3652334.1"/>
    <property type="molecule type" value="Genomic_DNA"/>
</dbReference>
<dbReference type="NCBIfam" id="TIGR03980">
    <property type="entry name" value="prismane_assoc"/>
    <property type="match status" value="1"/>
</dbReference>
<dbReference type="SUPFAM" id="SSF140683">
    <property type="entry name" value="SP0561-like"/>
    <property type="match status" value="1"/>
</dbReference>
<dbReference type="InterPro" id="IPR015077">
    <property type="entry name" value="DUF1858"/>
</dbReference>
<comment type="caution">
    <text evidence="2">The sequence shown here is derived from an EMBL/GenBank/DDBJ whole genome shotgun (WGS) entry which is preliminary data.</text>
</comment>
<dbReference type="Pfam" id="PF08984">
    <property type="entry name" value="DUF1858"/>
    <property type="match status" value="1"/>
</dbReference>
<name>A0A942E208_9HYPH</name>
<gene>
    <name evidence="2" type="ORF">KEU06_27460</name>
</gene>
<feature type="domain" description="DUF1858" evidence="1">
    <location>
        <begin position="7"/>
        <end position="59"/>
    </location>
</feature>
<sequence length="82" mass="9189">MVRTPMIHPDMPIDEVMRRWPETILVLVRRRMLCVGCPIGTFHTVSEACREHGVPEGEFLMELEAALAGRSLSRAVGSRQSA</sequence>
<evidence type="ECO:0000313" key="3">
    <source>
        <dbReference type="Proteomes" id="UP000680348"/>
    </source>
</evidence>
<reference evidence="2" key="1">
    <citation type="submission" date="2021-04" db="EMBL/GenBank/DDBJ databases">
        <title>Pseudaminobacter soli sp. nov., isolated from paddy soil contaminated by heavy metals.</title>
        <authorList>
            <person name="Zhang K."/>
        </authorList>
    </citation>
    <scope>NUCLEOTIDE SEQUENCE</scope>
    <source>
        <strain evidence="2">19-2017</strain>
    </source>
</reference>
<dbReference type="PANTHER" id="PTHR39341:SF1">
    <property type="entry name" value="DUF1858 DOMAIN-CONTAINING PROTEIN"/>
    <property type="match status" value="1"/>
</dbReference>
<dbReference type="Gene3D" id="1.10.3910.10">
    <property type="entry name" value="SP0561-like"/>
    <property type="match status" value="1"/>
</dbReference>
<proteinExistence type="predicted"/>
<dbReference type="InterPro" id="IPR038062">
    <property type="entry name" value="ScdA-like_N_sf"/>
</dbReference>
<organism evidence="2 3">
    <name type="scientific">Pseudaminobacter soli</name>
    <name type="common">ex Zhang et al. 2022</name>
    <dbReference type="NCBI Taxonomy" id="2831468"/>
    <lineage>
        <taxon>Bacteria</taxon>
        <taxon>Pseudomonadati</taxon>
        <taxon>Pseudomonadota</taxon>
        <taxon>Alphaproteobacteria</taxon>
        <taxon>Hyphomicrobiales</taxon>
        <taxon>Phyllobacteriaceae</taxon>
        <taxon>Pseudaminobacter</taxon>
    </lineage>
</organism>
<dbReference type="PANTHER" id="PTHR39341">
    <property type="entry name" value="BSL7085 PROTEIN"/>
    <property type="match status" value="1"/>
</dbReference>
<keyword evidence="3" id="KW-1185">Reference proteome</keyword>
<dbReference type="AlphaFoldDB" id="A0A942E208"/>
<evidence type="ECO:0000259" key="1">
    <source>
        <dbReference type="Pfam" id="PF08984"/>
    </source>
</evidence>
<dbReference type="RefSeq" id="WP_188257888.1">
    <property type="nucleotide sequence ID" value="NZ_JABVCF010000023.1"/>
</dbReference>
<evidence type="ECO:0000313" key="2">
    <source>
        <dbReference type="EMBL" id="MBS3652334.1"/>
    </source>
</evidence>